<gene>
    <name evidence="1" type="ORF">SAMN04488057_10870</name>
</gene>
<reference evidence="1 2" key="1">
    <citation type="submission" date="2016-11" db="EMBL/GenBank/DDBJ databases">
        <authorList>
            <person name="Jaros S."/>
            <person name="Januszkiewicz K."/>
            <person name="Wedrychowicz H."/>
        </authorList>
    </citation>
    <scope>NUCLEOTIDE SEQUENCE [LARGE SCALE GENOMIC DNA]</scope>
    <source>
        <strain evidence="1 2">CGMCC 1.6102</strain>
    </source>
</reference>
<dbReference type="AlphaFoldDB" id="A0A1M7PD84"/>
<organism evidence="1 2">
    <name type="scientific">Cyclobacterium lianum</name>
    <dbReference type="NCBI Taxonomy" id="388280"/>
    <lineage>
        <taxon>Bacteria</taxon>
        <taxon>Pseudomonadati</taxon>
        <taxon>Bacteroidota</taxon>
        <taxon>Cytophagia</taxon>
        <taxon>Cytophagales</taxon>
        <taxon>Cyclobacteriaceae</taxon>
        <taxon>Cyclobacterium</taxon>
    </lineage>
</organism>
<dbReference type="EMBL" id="FRCY01000008">
    <property type="protein sequence ID" value="SHN14901.1"/>
    <property type="molecule type" value="Genomic_DNA"/>
</dbReference>
<dbReference type="RefSeq" id="WP_073095202.1">
    <property type="nucleotide sequence ID" value="NZ_FRCY01000008.1"/>
</dbReference>
<sequence length="214" mass="25087">MNRTEWSKLLDARVPEKAIPYCYSLWEEEPFQFEITRSRISKLGDFRYRRGHEIQKITINHDLNPYQFLITFVHEVAHHRVFSQYSGKGIKPHGAEWKRTFRFLMAPLLHNQVFPMDVLVPLRLYINNPKASTGADYFLMKELKKYDIPAGADPAVLLGDLKPGAHFDLRSRVFEKLETRRSRVLCREVATGRNYLISRHAEVVEKDKQGDVPF</sequence>
<protein>
    <recommendedName>
        <fullName evidence="3">SprT-like family protein</fullName>
    </recommendedName>
</protein>
<dbReference type="STRING" id="388280.SAMN04488057_10870"/>
<accession>A0A1M7PD84</accession>
<keyword evidence="2" id="KW-1185">Reference proteome</keyword>
<dbReference type="Proteomes" id="UP000184513">
    <property type="component" value="Unassembled WGS sequence"/>
</dbReference>
<evidence type="ECO:0000313" key="2">
    <source>
        <dbReference type="Proteomes" id="UP000184513"/>
    </source>
</evidence>
<name>A0A1M7PD84_9BACT</name>
<dbReference type="OrthoDB" id="267364at2"/>
<evidence type="ECO:0008006" key="3">
    <source>
        <dbReference type="Google" id="ProtNLM"/>
    </source>
</evidence>
<evidence type="ECO:0000313" key="1">
    <source>
        <dbReference type="EMBL" id="SHN14901.1"/>
    </source>
</evidence>
<proteinExistence type="predicted"/>